<dbReference type="OrthoDB" id="9810298at2"/>
<evidence type="ECO:0000256" key="5">
    <source>
        <dbReference type="ARBA" id="ARBA00022679"/>
    </source>
</evidence>
<feature type="domain" description="Porphobilinogen deaminase N-terminal" evidence="10">
    <location>
        <begin position="5"/>
        <end position="212"/>
    </location>
</feature>
<dbReference type="InterPro" id="IPR022417">
    <property type="entry name" value="Porphobilin_deaminase_N"/>
</dbReference>
<evidence type="ECO:0000259" key="10">
    <source>
        <dbReference type="Pfam" id="PF01379"/>
    </source>
</evidence>
<evidence type="ECO:0000259" key="11">
    <source>
        <dbReference type="Pfam" id="PF03900"/>
    </source>
</evidence>
<dbReference type="InterPro" id="IPR022418">
    <property type="entry name" value="Porphobilinogen_deaminase_C"/>
</dbReference>
<comment type="similarity">
    <text evidence="3 9">Belongs to the HMBS family.</text>
</comment>
<comment type="caution">
    <text evidence="12">The sequence shown here is derived from an EMBL/GenBank/DDBJ whole genome shotgun (WGS) entry which is preliminary data.</text>
</comment>
<dbReference type="Gene3D" id="3.30.160.40">
    <property type="entry name" value="Porphobilinogen deaminase, C-terminal domain"/>
    <property type="match status" value="1"/>
</dbReference>
<dbReference type="InterPro" id="IPR022419">
    <property type="entry name" value="Porphobilin_deaminase_cofac_BS"/>
</dbReference>
<dbReference type="NCBIfam" id="TIGR00212">
    <property type="entry name" value="hemC"/>
    <property type="match status" value="1"/>
</dbReference>
<dbReference type="PROSITE" id="PS00533">
    <property type="entry name" value="PORPHOBILINOGEN_DEAM"/>
    <property type="match status" value="1"/>
</dbReference>
<feature type="domain" description="Porphobilinogen deaminase C-terminal" evidence="11">
    <location>
        <begin position="225"/>
        <end position="299"/>
    </location>
</feature>
<dbReference type="PANTHER" id="PTHR11557">
    <property type="entry name" value="PORPHOBILINOGEN DEAMINASE"/>
    <property type="match status" value="1"/>
</dbReference>
<protein>
    <recommendedName>
        <fullName evidence="9">Porphobilinogen deaminase</fullName>
        <shortName evidence="9">PBG</shortName>
        <ecNumber evidence="9">2.5.1.61</ecNumber>
    </recommendedName>
    <alternativeName>
        <fullName evidence="9">Hydroxymethylbilane synthase</fullName>
        <shortName evidence="9">HMBS</shortName>
    </alternativeName>
    <alternativeName>
        <fullName evidence="9">Pre-uroporphyrinogen synthase</fullName>
    </alternativeName>
</protein>
<dbReference type="EC" id="2.5.1.61" evidence="9"/>
<reference evidence="12 13" key="1">
    <citation type="submission" date="2015-10" db="EMBL/GenBank/DDBJ databases">
        <title>Draft Genome Sequence of Chlorobium limicola strain Frasassi Growing under Artificial Lighting in the Frasassi Cave System.</title>
        <authorList>
            <person name="Mansor M."/>
            <person name="Macalady J."/>
        </authorList>
    </citation>
    <scope>NUCLEOTIDE SEQUENCE [LARGE SCALE GENOMIC DNA]</scope>
    <source>
        <strain evidence="12 13">Frasassi</strain>
    </source>
</reference>
<dbReference type="PRINTS" id="PR00151">
    <property type="entry name" value="PORPHBDMNASE"/>
</dbReference>
<dbReference type="FunFam" id="3.30.160.40:FF:000002">
    <property type="entry name" value="Porphobilinogen deaminase"/>
    <property type="match status" value="1"/>
</dbReference>
<sequence length="313" mass="34533">MKKQLIIGTRSSPLALWQAEFTKAELSRHFPELDITLKLVKTTGDVLLDSPLSKIGDMGLFTKDIEKHLIAKEIDLAVHSLKDVPTSTPEGLIITSFTEREDTRDVIISKGGAKLADLPLNAKVATSSLRRMSQLKSLRPDFEICDIRGNLNTRFKKFDEGEFDAMMLAYAGVFRLNFSDRISEILPHEIMLPAVGQGALGIETRVDDEQTREIVRILNHSNTEYCCKAERALLRHLQGGCQIPIGAYASFKNGTLKLLAFVGSVDGTVGINNEITRSGLTSPDQAEEAGIALAEELLKQGADKILSEIRKTR</sequence>
<evidence type="ECO:0000256" key="7">
    <source>
        <dbReference type="ARBA" id="ARBA00023244"/>
    </source>
</evidence>
<dbReference type="Gene3D" id="3.40.190.10">
    <property type="entry name" value="Periplasmic binding protein-like II"/>
    <property type="match status" value="2"/>
</dbReference>
<comment type="pathway">
    <text evidence="2">Porphyrin-containing compound metabolism; protoporphyrin-IX biosynthesis; coproporphyrinogen-III from 5-aminolevulinate: step 2/4.</text>
</comment>
<comment type="function">
    <text evidence="1 9">Tetrapolymerization of the monopyrrole PBG into the hydroxymethylbilane pre-uroporphyrinogen in several discrete steps.</text>
</comment>
<dbReference type="GO" id="GO:0006782">
    <property type="term" value="P:protoporphyrinogen IX biosynthetic process"/>
    <property type="evidence" value="ECO:0007669"/>
    <property type="project" value="UniProtKB-UniRule"/>
</dbReference>
<dbReference type="Pfam" id="PF03900">
    <property type="entry name" value="Porphobil_deamC"/>
    <property type="match status" value="1"/>
</dbReference>
<dbReference type="EMBL" id="LMBR01000077">
    <property type="protein sequence ID" value="KUL31038.1"/>
    <property type="molecule type" value="Genomic_DNA"/>
</dbReference>
<dbReference type="InterPro" id="IPR000860">
    <property type="entry name" value="HemC"/>
</dbReference>
<dbReference type="AlphaFoldDB" id="A0A101JQX5"/>
<keyword evidence="6" id="KW-0149">Chlorophyll biosynthesis</keyword>
<evidence type="ECO:0000256" key="2">
    <source>
        <dbReference type="ARBA" id="ARBA00004735"/>
    </source>
</evidence>
<dbReference type="Proteomes" id="UP000053937">
    <property type="component" value="Unassembled WGS sequence"/>
</dbReference>
<keyword evidence="7 9" id="KW-0627">Porphyrin biosynthesis</keyword>
<evidence type="ECO:0000256" key="6">
    <source>
        <dbReference type="ARBA" id="ARBA00023171"/>
    </source>
</evidence>
<proteinExistence type="inferred from homology"/>
<evidence type="ECO:0000256" key="4">
    <source>
        <dbReference type="ARBA" id="ARBA00011245"/>
    </source>
</evidence>
<accession>A0A101JQX5</accession>
<dbReference type="HAMAP" id="MF_00260">
    <property type="entry name" value="Porphobil_deam"/>
    <property type="match status" value="1"/>
</dbReference>
<dbReference type="CDD" id="cd13646">
    <property type="entry name" value="PBP2_EcHMBS_like"/>
    <property type="match status" value="1"/>
</dbReference>
<evidence type="ECO:0000256" key="1">
    <source>
        <dbReference type="ARBA" id="ARBA00002869"/>
    </source>
</evidence>
<organism evidence="12 13">
    <name type="scientific">Chlorobium limicola</name>
    <dbReference type="NCBI Taxonomy" id="1092"/>
    <lineage>
        <taxon>Bacteria</taxon>
        <taxon>Pseudomonadati</taxon>
        <taxon>Chlorobiota</taxon>
        <taxon>Chlorobiia</taxon>
        <taxon>Chlorobiales</taxon>
        <taxon>Chlorobiaceae</taxon>
        <taxon>Chlorobium/Pelodictyon group</taxon>
        <taxon>Chlorobium</taxon>
    </lineage>
</organism>
<dbReference type="InterPro" id="IPR036803">
    <property type="entry name" value="Porphobilinogen_deaminase_C_sf"/>
</dbReference>
<evidence type="ECO:0000256" key="8">
    <source>
        <dbReference type="ARBA" id="ARBA00048169"/>
    </source>
</evidence>
<dbReference type="SUPFAM" id="SSF53850">
    <property type="entry name" value="Periplasmic binding protein-like II"/>
    <property type="match status" value="1"/>
</dbReference>
<dbReference type="SUPFAM" id="SSF54782">
    <property type="entry name" value="Porphobilinogen deaminase (hydroxymethylbilane synthase), C-terminal domain"/>
    <property type="match status" value="1"/>
</dbReference>
<dbReference type="SMR" id="A0A101JQX5"/>
<gene>
    <name evidence="9" type="primary">hemC</name>
    <name evidence="12" type="ORF">ASB62_03465</name>
</gene>
<dbReference type="GO" id="GO:0015995">
    <property type="term" value="P:chlorophyll biosynthetic process"/>
    <property type="evidence" value="ECO:0007669"/>
    <property type="project" value="UniProtKB-KW"/>
</dbReference>
<dbReference type="FunFam" id="3.40.190.10:FF:000005">
    <property type="entry name" value="Porphobilinogen deaminase"/>
    <property type="match status" value="1"/>
</dbReference>
<keyword evidence="13" id="KW-1185">Reference proteome</keyword>
<comment type="cofactor">
    <cofactor evidence="9">
        <name>dipyrromethane</name>
        <dbReference type="ChEBI" id="CHEBI:60342"/>
    </cofactor>
    <text evidence="9">Binds 1 dipyrromethane group covalently.</text>
</comment>
<dbReference type="FunFam" id="3.40.190.10:FF:000004">
    <property type="entry name" value="Porphobilinogen deaminase"/>
    <property type="match status" value="1"/>
</dbReference>
<evidence type="ECO:0000256" key="9">
    <source>
        <dbReference type="HAMAP-Rule" id="MF_00260"/>
    </source>
</evidence>
<dbReference type="PIRSF" id="PIRSF001438">
    <property type="entry name" value="4pyrrol_synth_OHMeBilane_synth"/>
    <property type="match status" value="1"/>
</dbReference>
<comment type="miscellaneous">
    <text evidence="9">The porphobilinogen subunits are added to the dipyrromethane group.</text>
</comment>
<evidence type="ECO:0000256" key="3">
    <source>
        <dbReference type="ARBA" id="ARBA00005638"/>
    </source>
</evidence>
<comment type="subunit">
    <text evidence="4 9">Monomer.</text>
</comment>
<dbReference type="GO" id="GO:0005737">
    <property type="term" value="C:cytoplasm"/>
    <property type="evidence" value="ECO:0007669"/>
    <property type="project" value="UniProtKB-UniRule"/>
</dbReference>
<dbReference type="RefSeq" id="WP_012465851.1">
    <property type="nucleotide sequence ID" value="NZ_JAAXUX010000001.1"/>
</dbReference>
<feature type="modified residue" description="S-(dipyrrolylmethanemethyl)cysteine" evidence="9">
    <location>
        <position position="241"/>
    </location>
</feature>
<comment type="catalytic activity">
    <reaction evidence="8 9">
        <text>4 porphobilinogen + H2O = hydroxymethylbilane + 4 NH4(+)</text>
        <dbReference type="Rhea" id="RHEA:13185"/>
        <dbReference type="ChEBI" id="CHEBI:15377"/>
        <dbReference type="ChEBI" id="CHEBI:28938"/>
        <dbReference type="ChEBI" id="CHEBI:57845"/>
        <dbReference type="ChEBI" id="CHEBI:58126"/>
        <dbReference type="EC" id="2.5.1.61"/>
    </reaction>
</comment>
<name>A0A101JQX5_CHLLI</name>
<keyword evidence="5 9" id="KW-0808">Transferase</keyword>
<evidence type="ECO:0000313" key="12">
    <source>
        <dbReference type="EMBL" id="KUL31038.1"/>
    </source>
</evidence>
<dbReference type="PANTHER" id="PTHR11557:SF0">
    <property type="entry name" value="PORPHOBILINOGEN DEAMINASE"/>
    <property type="match status" value="1"/>
</dbReference>
<dbReference type="GO" id="GO:0004418">
    <property type="term" value="F:hydroxymethylbilane synthase activity"/>
    <property type="evidence" value="ECO:0007669"/>
    <property type="project" value="UniProtKB-UniRule"/>
</dbReference>
<dbReference type="Pfam" id="PF01379">
    <property type="entry name" value="Porphobil_deam"/>
    <property type="match status" value="1"/>
</dbReference>
<evidence type="ECO:0000313" key="13">
    <source>
        <dbReference type="Proteomes" id="UP000053937"/>
    </source>
</evidence>
<dbReference type="OMA" id="LWQANHI"/>